<evidence type="ECO:0000313" key="2">
    <source>
        <dbReference type="Proteomes" id="UP000824469"/>
    </source>
</evidence>
<accession>A0AA38FK12</accession>
<keyword evidence="2" id="KW-1185">Reference proteome</keyword>
<name>A0AA38FK12_TAXCH</name>
<protein>
    <submittedName>
        <fullName evidence="1">Uncharacterized protein</fullName>
    </submittedName>
</protein>
<organism evidence="1 2">
    <name type="scientific">Taxus chinensis</name>
    <name type="common">Chinese yew</name>
    <name type="synonym">Taxus wallichiana var. chinensis</name>
    <dbReference type="NCBI Taxonomy" id="29808"/>
    <lineage>
        <taxon>Eukaryota</taxon>
        <taxon>Viridiplantae</taxon>
        <taxon>Streptophyta</taxon>
        <taxon>Embryophyta</taxon>
        <taxon>Tracheophyta</taxon>
        <taxon>Spermatophyta</taxon>
        <taxon>Pinopsida</taxon>
        <taxon>Pinidae</taxon>
        <taxon>Conifers II</taxon>
        <taxon>Cupressales</taxon>
        <taxon>Taxaceae</taxon>
        <taxon>Taxus</taxon>
    </lineage>
</organism>
<evidence type="ECO:0000313" key="1">
    <source>
        <dbReference type="EMBL" id="KAH9305537.1"/>
    </source>
</evidence>
<proteinExistence type="predicted"/>
<reference evidence="1 2" key="1">
    <citation type="journal article" date="2021" name="Nat. Plants">
        <title>The Taxus genome provides insights into paclitaxel biosynthesis.</title>
        <authorList>
            <person name="Xiong X."/>
            <person name="Gou J."/>
            <person name="Liao Q."/>
            <person name="Li Y."/>
            <person name="Zhou Q."/>
            <person name="Bi G."/>
            <person name="Li C."/>
            <person name="Du R."/>
            <person name="Wang X."/>
            <person name="Sun T."/>
            <person name="Guo L."/>
            <person name="Liang H."/>
            <person name="Lu P."/>
            <person name="Wu Y."/>
            <person name="Zhang Z."/>
            <person name="Ro D.K."/>
            <person name="Shang Y."/>
            <person name="Huang S."/>
            <person name="Yan J."/>
        </authorList>
    </citation>
    <scope>NUCLEOTIDE SEQUENCE [LARGE SCALE GENOMIC DNA]</scope>
    <source>
        <strain evidence="1">Ta-2019</strain>
    </source>
</reference>
<feature type="non-terminal residue" evidence="1">
    <location>
        <position position="91"/>
    </location>
</feature>
<comment type="caution">
    <text evidence="1">The sequence shown here is derived from an EMBL/GenBank/DDBJ whole genome shotgun (WGS) entry which is preliminary data.</text>
</comment>
<gene>
    <name evidence="1" type="ORF">KI387_009941</name>
</gene>
<feature type="non-terminal residue" evidence="1">
    <location>
        <position position="1"/>
    </location>
</feature>
<dbReference type="AlphaFoldDB" id="A0AA38FK12"/>
<sequence>DLWGLPMNMIFTMRTIGWTARMSTGPTSEDAEKFSVATSKIRTSVSKLTHITKEILKKTMQNAPIIVATPLQAVPHLTSSPKTSVEKETIQ</sequence>
<dbReference type="EMBL" id="JAHRHJ020000008">
    <property type="protein sequence ID" value="KAH9305537.1"/>
    <property type="molecule type" value="Genomic_DNA"/>
</dbReference>
<dbReference type="Proteomes" id="UP000824469">
    <property type="component" value="Unassembled WGS sequence"/>
</dbReference>